<dbReference type="EMBL" id="PQIB02000001">
    <property type="protein sequence ID" value="RLN43230.1"/>
    <property type="molecule type" value="Genomic_DNA"/>
</dbReference>
<dbReference type="AlphaFoldDB" id="A0A3L6TSU4"/>
<sequence>MYIRAFHPIVDSKFIKNYNWGKLVVDRLVKGIIEFKQGNRKSVSGCLFFLTILYLDSLDVGNMVDKDLKIRAAAWSGELVNQSREVFKSTLIEFTAVVNQVLSNLTRSRCQTAQHQGAHSRAAPASDASAQGTSRTRGESSKPNNKPKEPLETIDDDEMEEEGETPHDMEFDYEDDSDSDDDDDDTRGTCERRTKRRQDTQKAPSIQEEDNSDDAEDYAEFGYKAGDDSEHNEEPEDANVIASQSQPNAAGKEETILTVPSKRVTFKDEVKTKQQDDDQKAEKAIHGNNEDDGQEDKTAEPNITVSSKK</sequence>
<dbReference type="Proteomes" id="UP000275267">
    <property type="component" value="Unassembled WGS sequence"/>
</dbReference>
<comment type="caution">
    <text evidence="2">The sequence shown here is derived from an EMBL/GenBank/DDBJ whole genome shotgun (WGS) entry which is preliminary data.</text>
</comment>
<proteinExistence type="predicted"/>
<accession>A0A3L6TSU4</accession>
<feature type="compositionally biased region" description="Acidic residues" evidence="1">
    <location>
        <begin position="207"/>
        <end position="219"/>
    </location>
</feature>
<protein>
    <submittedName>
        <fullName evidence="2">Uncharacterized protein</fullName>
    </submittedName>
</protein>
<evidence type="ECO:0000313" key="2">
    <source>
        <dbReference type="EMBL" id="RLN43230.1"/>
    </source>
</evidence>
<name>A0A3L6TSU4_PANMI</name>
<feature type="compositionally biased region" description="Acidic residues" evidence="1">
    <location>
        <begin position="171"/>
        <end position="185"/>
    </location>
</feature>
<keyword evidence="3" id="KW-1185">Reference proteome</keyword>
<feature type="compositionally biased region" description="Acidic residues" evidence="1">
    <location>
        <begin position="152"/>
        <end position="163"/>
    </location>
</feature>
<organism evidence="2 3">
    <name type="scientific">Panicum miliaceum</name>
    <name type="common">Proso millet</name>
    <name type="synonym">Broomcorn millet</name>
    <dbReference type="NCBI Taxonomy" id="4540"/>
    <lineage>
        <taxon>Eukaryota</taxon>
        <taxon>Viridiplantae</taxon>
        <taxon>Streptophyta</taxon>
        <taxon>Embryophyta</taxon>
        <taxon>Tracheophyta</taxon>
        <taxon>Spermatophyta</taxon>
        <taxon>Magnoliopsida</taxon>
        <taxon>Liliopsida</taxon>
        <taxon>Poales</taxon>
        <taxon>Poaceae</taxon>
        <taxon>PACMAD clade</taxon>
        <taxon>Panicoideae</taxon>
        <taxon>Panicodae</taxon>
        <taxon>Paniceae</taxon>
        <taxon>Panicinae</taxon>
        <taxon>Panicum</taxon>
        <taxon>Panicum sect. Panicum</taxon>
    </lineage>
</organism>
<reference evidence="3" key="1">
    <citation type="journal article" date="2019" name="Nat. Commun.">
        <title>The genome of broomcorn millet.</title>
        <authorList>
            <person name="Zou C."/>
            <person name="Miki D."/>
            <person name="Li D."/>
            <person name="Tang Q."/>
            <person name="Xiao L."/>
            <person name="Rajput S."/>
            <person name="Deng P."/>
            <person name="Jia W."/>
            <person name="Huang R."/>
            <person name="Zhang M."/>
            <person name="Sun Y."/>
            <person name="Hu J."/>
            <person name="Fu X."/>
            <person name="Schnable P.S."/>
            <person name="Li F."/>
            <person name="Zhang H."/>
            <person name="Feng B."/>
            <person name="Zhu X."/>
            <person name="Liu R."/>
            <person name="Schnable J.C."/>
            <person name="Zhu J.-K."/>
            <person name="Zhang H."/>
        </authorList>
    </citation>
    <scope>NUCLEOTIDE SEQUENCE [LARGE SCALE GENOMIC DNA]</scope>
</reference>
<evidence type="ECO:0000256" key="1">
    <source>
        <dbReference type="SAM" id="MobiDB-lite"/>
    </source>
</evidence>
<feature type="compositionally biased region" description="Basic and acidic residues" evidence="1">
    <location>
        <begin position="186"/>
        <end position="200"/>
    </location>
</feature>
<dbReference type="OrthoDB" id="1001981at2759"/>
<feature type="region of interest" description="Disordered" evidence="1">
    <location>
        <begin position="112"/>
        <end position="309"/>
    </location>
</feature>
<gene>
    <name evidence="2" type="ORF">C2845_PM01G07440</name>
</gene>
<feature type="compositionally biased region" description="Basic and acidic residues" evidence="1">
    <location>
        <begin position="136"/>
        <end position="151"/>
    </location>
</feature>
<feature type="compositionally biased region" description="Basic and acidic residues" evidence="1">
    <location>
        <begin position="265"/>
        <end position="299"/>
    </location>
</feature>
<evidence type="ECO:0000313" key="3">
    <source>
        <dbReference type="Proteomes" id="UP000275267"/>
    </source>
</evidence>